<name>A0AAE0JS36_9PEZI</name>
<evidence type="ECO:0000313" key="4">
    <source>
        <dbReference type="EMBL" id="KAK3358383.1"/>
    </source>
</evidence>
<dbReference type="Gene3D" id="1.20.58.340">
    <property type="entry name" value="Magnesium transport protein CorA, transmembrane region"/>
    <property type="match status" value="1"/>
</dbReference>
<feature type="transmembrane region" description="Helical" evidence="2">
    <location>
        <begin position="596"/>
        <end position="619"/>
    </location>
</feature>
<dbReference type="InterPro" id="IPR011009">
    <property type="entry name" value="Kinase-like_dom_sf"/>
</dbReference>
<gene>
    <name evidence="4" type="ORF">B0T24DRAFT_563612</name>
</gene>
<dbReference type="InterPro" id="IPR058257">
    <property type="entry name" value="CorA-like_dom"/>
</dbReference>
<dbReference type="GO" id="GO:0004674">
    <property type="term" value="F:protein serine/threonine kinase activity"/>
    <property type="evidence" value="ECO:0007669"/>
    <property type="project" value="TreeGrafter"/>
</dbReference>
<dbReference type="GO" id="GO:0005634">
    <property type="term" value="C:nucleus"/>
    <property type="evidence" value="ECO:0007669"/>
    <property type="project" value="TreeGrafter"/>
</dbReference>
<dbReference type="Gene3D" id="1.10.510.10">
    <property type="entry name" value="Transferase(Phosphotransferase) domain 1"/>
    <property type="match status" value="1"/>
</dbReference>
<feature type="compositionally biased region" description="Polar residues" evidence="1">
    <location>
        <begin position="316"/>
        <end position="342"/>
    </location>
</feature>
<dbReference type="SUPFAM" id="SSF56112">
    <property type="entry name" value="Protein kinase-like (PK-like)"/>
    <property type="match status" value="1"/>
</dbReference>
<feature type="region of interest" description="Disordered" evidence="1">
    <location>
        <begin position="1163"/>
        <end position="1302"/>
    </location>
</feature>
<keyword evidence="5" id="KW-1185">Reference proteome</keyword>
<reference evidence="4" key="1">
    <citation type="journal article" date="2023" name="Mol. Phylogenet. Evol.">
        <title>Genome-scale phylogeny and comparative genomics of the fungal order Sordariales.</title>
        <authorList>
            <person name="Hensen N."/>
            <person name="Bonometti L."/>
            <person name="Westerberg I."/>
            <person name="Brannstrom I.O."/>
            <person name="Guillou S."/>
            <person name="Cros-Aarteil S."/>
            <person name="Calhoun S."/>
            <person name="Haridas S."/>
            <person name="Kuo A."/>
            <person name="Mondo S."/>
            <person name="Pangilinan J."/>
            <person name="Riley R."/>
            <person name="LaButti K."/>
            <person name="Andreopoulos B."/>
            <person name="Lipzen A."/>
            <person name="Chen C."/>
            <person name="Yan M."/>
            <person name="Daum C."/>
            <person name="Ng V."/>
            <person name="Clum A."/>
            <person name="Steindorff A."/>
            <person name="Ohm R.A."/>
            <person name="Martin F."/>
            <person name="Silar P."/>
            <person name="Natvig D.O."/>
            <person name="Lalanne C."/>
            <person name="Gautier V."/>
            <person name="Ament-Velasquez S.L."/>
            <person name="Kruys A."/>
            <person name="Hutchinson M.I."/>
            <person name="Powell A.J."/>
            <person name="Barry K."/>
            <person name="Miller A.N."/>
            <person name="Grigoriev I.V."/>
            <person name="Debuchy R."/>
            <person name="Gladieux P."/>
            <person name="Hiltunen Thoren M."/>
            <person name="Johannesson H."/>
        </authorList>
    </citation>
    <scope>NUCLEOTIDE SEQUENCE</scope>
    <source>
        <strain evidence="4">CBS 958.72</strain>
    </source>
</reference>
<protein>
    <recommendedName>
        <fullName evidence="3">Protein kinase domain-containing protein</fullName>
    </recommendedName>
</protein>
<dbReference type="Pfam" id="PF00069">
    <property type="entry name" value="Pkinase"/>
    <property type="match status" value="1"/>
</dbReference>
<dbReference type="Pfam" id="PF26616">
    <property type="entry name" value="CorA-like"/>
    <property type="match status" value="1"/>
</dbReference>
<dbReference type="GO" id="GO:0005524">
    <property type="term" value="F:ATP binding"/>
    <property type="evidence" value="ECO:0007669"/>
    <property type="project" value="InterPro"/>
</dbReference>
<evidence type="ECO:0000313" key="5">
    <source>
        <dbReference type="Proteomes" id="UP001287356"/>
    </source>
</evidence>
<dbReference type="Proteomes" id="UP001287356">
    <property type="component" value="Unassembled WGS sequence"/>
</dbReference>
<sequence length="1545" mass="174695">MAENDNIAAQFAACRQRSQEYPLTVLRTEVFSHTQKSLQSRLDQEGLFHSSHRSLYVRDLQVTATAFDRGRVLERIEDIEALLDPDEQDPWWRFIFLHSKTSRDSLGCSKEQLTLLLTYHQVMPSFLDLVFTFRARSEPLNYTLFRHENYLDENVPTLRLPHLGRSGMQIQHAFNLLTVERTDLASEKNQWPIRHATLYHSLDLETGRAVYMLLKGNAELARRIKEATEKNRHLRPDSSRTSEQSFIASLQIHLIMLEWSVESWGEYIDTIDDAVRARSVDAKLAPVASVTSPVDLAESFHRRGSSFSRWGGSSRTALSRQGTTQTIASRPTLSLPSQQDSISEVAPSGPPTPRSPVSPTRVSSRTLSGFLRRASRSLDSRSTFVQGRDDRVEEKPDVLIDQLAELEERFSFNEIQRLSLTGDKVDRSILALEQSRDVIAQVQEQYKTVVSSHAFTTLLDQGKVKTDITIFFRRLGGVLRDMDMHRRRLLDLSHAVDNDKQMFESLSQHTSIQTSKAFQLVAQTSSDEMMKWTLKMHEIAVKTKQETLSMHVITIFTMIFLPGTFIATFFSSGVLRWDEDGTLGSDWMVRGEGIRLFLSICLPMTVVTLAGWAFMYGVARRWARRHGQELGLPRYADEKGLLAPPQELQPSPTSSHLSLVASTSRRGSAMATRGANPEPFSKFAEFVAKIKAEHVGHDLAGNSENYVPLTALRDYWTSSRISKVLRAFSDRLDIHIPTIQSHYLRIFSTLVYTHPDTVPSLQHLFISRNLHDGRFPSRRPPAAWPDEKFFSDFHKQIAPNQWQFFPLLFTPDQLQDHHIDDECILPIDSIIEIESGSAAVIEHFDIHPDYNLLEGQKPSLKHTFVFKKYHNKSYEEYYENELRALRRLNTHPSPNIVKFYGSIRQHGQYALILEFADGGDLGKLFGAHPPPSTVEDVVLFWKSLFQVFTGLDRIHQLMQWNADEVIKGIHEDVRPENILIMKGASDSPYDFTPKIADFALYSRVRTARSKSSGSMGLDHYGGQRFSSPECCHHIAQRQKGVNVITTSADIFSIGAVLSHTAAWVIGGRKEQTNYFQSRKSYHEKNLPRFKGSAYVGCFHNGIEPLPLIAQHHRVFVQRCKPLDDVTPKVLTLVDNCMLLDAPRARLRAKVILEKFEQFMDSRYITAPPTPPSPSLSPSLSRDAPPTASASDVSDTAVQSPFWSETGHTPSTLDGLSPPLMTPAEPVTPGDDLGHACRAPPPAPTPPHASHVTKTAEPSHSSQDTTSQTTLQHTPPGSSHQPPPAESNDHTSTPRPGPSDIRVPQINEYHSALHQGRSVNPDTAQLVEYLEHNLSGRDQFFFIDDSRSMRADKETIDVGFHALACIAKKLDPNQVELAFASRPSKVYRERRTKRLRDLVKRCQYKGEGHLMEDRLGELVNKEIIPKLPYKMLGVNVNLWARKKVSVYVFTDGDWGDARESRDACGVERPVRGLIEELKKRRLDRTQVSLHFVRFGDKENGRLHLERLDECGQADGWDIVDVKHIRTGVKGMILGPLTRSNDDILGG</sequence>
<dbReference type="PANTHER" id="PTHR44167:SF24">
    <property type="entry name" value="SERINE_THREONINE-PROTEIN KINASE CHK2"/>
    <property type="match status" value="1"/>
</dbReference>
<accession>A0AAE0JS36</accession>
<keyword evidence="2" id="KW-0472">Membrane</keyword>
<evidence type="ECO:0000256" key="1">
    <source>
        <dbReference type="SAM" id="MobiDB-lite"/>
    </source>
</evidence>
<dbReference type="PROSITE" id="PS50011">
    <property type="entry name" value="PROTEIN_KINASE_DOM"/>
    <property type="match status" value="1"/>
</dbReference>
<reference evidence="4" key="2">
    <citation type="submission" date="2023-06" db="EMBL/GenBank/DDBJ databases">
        <authorList>
            <consortium name="Lawrence Berkeley National Laboratory"/>
            <person name="Haridas S."/>
            <person name="Hensen N."/>
            <person name="Bonometti L."/>
            <person name="Westerberg I."/>
            <person name="Brannstrom I.O."/>
            <person name="Guillou S."/>
            <person name="Cros-Aarteil S."/>
            <person name="Calhoun S."/>
            <person name="Kuo A."/>
            <person name="Mondo S."/>
            <person name="Pangilinan J."/>
            <person name="Riley R."/>
            <person name="Labutti K."/>
            <person name="Andreopoulos B."/>
            <person name="Lipzen A."/>
            <person name="Chen C."/>
            <person name="Yanf M."/>
            <person name="Daum C."/>
            <person name="Ng V."/>
            <person name="Clum A."/>
            <person name="Steindorff A."/>
            <person name="Ohm R."/>
            <person name="Martin F."/>
            <person name="Silar P."/>
            <person name="Natvig D."/>
            <person name="Lalanne C."/>
            <person name="Gautier V."/>
            <person name="Ament-Velasquez S.L."/>
            <person name="Kruys A."/>
            <person name="Hutchinson M.I."/>
            <person name="Powell A.J."/>
            <person name="Barry K."/>
            <person name="Miller A.N."/>
            <person name="Grigoriev I.V."/>
            <person name="Debuchy R."/>
            <person name="Gladieux P."/>
            <person name="Thoren M.H."/>
            <person name="Johannesson H."/>
        </authorList>
    </citation>
    <scope>NUCLEOTIDE SEQUENCE</scope>
    <source>
        <strain evidence="4">CBS 958.72</strain>
    </source>
</reference>
<evidence type="ECO:0000259" key="3">
    <source>
        <dbReference type="PROSITE" id="PS50011"/>
    </source>
</evidence>
<feature type="domain" description="Protein kinase" evidence="3">
    <location>
        <begin position="827"/>
        <end position="1159"/>
    </location>
</feature>
<evidence type="ECO:0000256" key="2">
    <source>
        <dbReference type="SAM" id="Phobius"/>
    </source>
</evidence>
<feature type="compositionally biased region" description="Low complexity" evidence="1">
    <location>
        <begin position="305"/>
        <end position="315"/>
    </location>
</feature>
<dbReference type="PANTHER" id="PTHR44167">
    <property type="entry name" value="OVARIAN-SPECIFIC SERINE/THREONINE-PROTEIN KINASE LOK-RELATED"/>
    <property type="match status" value="1"/>
</dbReference>
<comment type="caution">
    <text evidence="4">The sequence shown here is derived from an EMBL/GenBank/DDBJ whole genome shotgun (WGS) entry which is preliminary data.</text>
</comment>
<feature type="transmembrane region" description="Helical" evidence="2">
    <location>
        <begin position="552"/>
        <end position="575"/>
    </location>
</feature>
<feature type="compositionally biased region" description="Low complexity" evidence="1">
    <location>
        <begin position="1257"/>
        <end position="1275"/>
    </location>
</feature>
<organism evidence="4 5">
    <name type="scientific">Lasiosphaeria ovina</name>
    <dbReference type="NCBI Taxonomy" id="92902"/>
    <lineage>
        <taxon>Eukaryota</taxon>
        <taxon>Fungi</taxon>
        <taxon>Dikarya</taxon>
        <taxon>Ascomycota</taxon>
        <taxon>Pezizomycotina</taxon>
        <taxon>Sordariomycetes</taxon>
        <taxon>Sordariomycetidae</taxon>
        <taxon>Sordariales</taxon>
        <taxon>Lasiosphaeriaceae</taxon>
        <taxon>Lasiosphaeria</taxon>
    </lineage>
</organism>
<dbReference type="InterPro" id="IPR000719">
    <property type="entry name" value="Prot_kinase_dom"/>
</dbReference>
<dbReference type="EMBL" id="JAULSN010000016">
    <property type="protein sequence ID" value="KAK3358383.1"/>
    <property type="molecule type" value="Genomic_DNA"/>
</dbReference>
<dbReference type="GO" id="GO:0044773">
    <property type="term" value="P:mitotic DNA damage checkpoint signaling"/>
    <property type="evidence" value="ECO:0007669"/>
    <property type="project" value="TreeGrafter"/>
</dbReference>
<feature type="compositionally biased region" description="Low complexity" evidence="1">
    <location>
        <begin position="1175"/>
        <end position="1185"/>
    </location>
</feature>
<proteinExistence type="predicted"/>
<feature type="compositionally biased region" description="Polar residues" evidence="1">
    <location>
        <begin position="1187"/>
        <end position="1213"/>
    </location>
</feature>
<feature type="region of interest" description="Disordered" evidence="1">
    <location>
        <begin position="304"/>
        <end position="365"/>
    </location>
</feature>
<dbReference type="CDD" id="cd00180">
    <property type="entry name" value="PKc"/>
    <property type="match status" value="1"/>
</dbReference>
<keyword evidence="2" id="KW-1133">Transmembrane helix</keyword>
<keyword evidence="2" id="KW-0812">Transmembrane</keyword>